<feature type="compositionally biased region" description="Pro residues" evidence="1">
    <location>
        <begin position="514"/>
        <end position="528"/>
    </location>
</feature>
<evidence type="ECO:0000256" key="1">
    <source>
        <dbReference type="SAM" id="MobiDB-lite"/>
    </source>
</evidence>
<feature type="compositionally biased region" description="Polar residues" evidence="1">
    <location>
        <begin position="749"/>
        <end position="759"/>
    </location>
</feature>
<keyword evidence="2" id="KW-0732">Signal</keyword>
<dbReference type="PANTHER" id="PTHR34819:SF3">
    <property type="entry name" value="CELL SURFACE PROTEIN"/>
    <property type="match status" value="1"/>
</dbReference>
<name>A0ABX5Y213_9BACT</name>
<dbReference type="RefSeq" id="WP_145219704.1">
    <property type="nucleotide sequence ID" value="NZ_CP036432.1"/>
</dbReference>
<feature type="compositionally biased region" description="Low complexity" evidence="1">
    <location>
        <begin position="453"/>
        <end position="480"/>
    </location>
</feature>
<feature type="chain" id="PRO_5047348462" evidence="2">
    <location>
        <begin position="26"/>
        <end position="1240"/>
    </location>
</feature>
<feature type="compositionally biased region" description="Low complexity" evidence="1">
    <location>
        <begin position="220"/>
        <end position="239"/>
    </location>
</feature>
<feature type="signal peptide" evidence="2">
    <location>
        <begin position="1"/>
        <end position="25"/>
    </location>
</feature>
<feature type="domain" description="DUF11" evidence="3">
    <location>
        <begin position="789"/>
        <end position="875"/>
    </location>
</feature>
<proteinExistence type="predicted"/>
<dbReference type="PANTHER" id="PTHR34819">
    <property type="entry name" value="LARGE CYSTEINE-RICH PERIPLASMIC PROTEIN OMCB"/>
    <property type="match status" value="1"/>
</dbReference>
<dbReference type="InterPro" id="IPR051172">
    <property type="entry name" value="Chlamydia_OmcB"/>
</dbReference>
<evidence type="ECO:0000313" key="4">
    <source>
        <dbReference type="EMBL" id="QDV87815.1"/>
    </source>
</evidence>
<evidence type="ECO:0000256" key="2">
    <source>
        <dbReference type="SAM" id="SignalP"/>
    </source>
</evidence>
<feature type="compositionally biased region" description="Polar residues" evidence="1">
    <location>
        <begin position="47"/>
        <end position="58"/>
    </location>
</feature>
<feature type="compositionally biased region" description="Low complexity" evidence="1">
    <location>
        <begin position="729"/>
        <end position="746"/>
    </location>
</feature>
<keyword evidence="5" id="KW-1185">Reference proteome</keyword>
<gene>
    <name evidence="4" type="primary">omcB_4</name>
    <name evidence="4" type="ORF">TBK1r_68470</name>
</gene>
<feature type="region of interest" description="Disordered" evidence="1">
    <location>
        <begin position="31"/>
        <end position="60"/>
    </location>
</feature>
<dbReference type="Proteomes" id="UP000318081">
    <property type="component" value="Chromosome"/>
</dbReference>
<accession>A0ABX5Y213</accession>
<reference evidence="4 5" key="1">
    <citation type="submission" date="2019-02" db="EMBL/GenBank/DDBJ databases">
        <title>Deep-cultivation of Planctomycetes and their phenomic and genomic characterization uncovers novel biology.</title>
        <authorList>
            <person name="Wiegand S."/>
            <person name="Jogler M."/>
            <person name="Boedeker C."/>
            <person name="Pinto D."/>
            <person name="Vollmers J."/>
            <person name="Rivas-Marin E."/>
            <person name="Kohn T."/>
            <person name="Peeters S.H."/>
            <person name="Heuer A."/>
            <person name="Rast P."/>
            <person name="Oberbeckmann S."/>
            <person name="Bunk B."/>
            <person name="Jeske O."/>
            <person name="Meyerdierks A."/>
            <person name="Storesund J.E."/>
            <person name="Kallscheuer N."/>
            <person name="Luecker S."/>
            <person name="Lage O.M."/>
            <person name="Pohl T."/>
            <person name="Merkel B.J."/>
            <person name="Hornburger P."/>
            <person name="Mueller R.-W."/>
            <person name="Bruemmer F."/>
            <person name="Labrenz M."/>
            <person name="Spormann A.M."/>
            <person name="Op den Camp H."/>
            <person name="Overmann J."/>
            <person name="Amann R."/>
            <person name="Jetten M.S.M."/>
            <person name="Mascher T."/>
            <person name="Medema M.H."/>
            <person name="Devos D.P."/>
            <person name="Kaster A.-K."/>
            <person name="Ovreas L."/>
            <person name="Rohde M."/>
            <person name="Galperin M.Y."/>
            <person name="Jogler C."/>
        </authorList>
    </citation>
    <scope>NUCLEOTIDE SEQUENCE [LARGE SCALE GENOMIC DNA]</scope>
    <source>
        <strain evidence="4 5">TBK1r</strain>
    </source>
</reference>
<sequence>MLRGHIKSFALYSLATLLVASPVMAATPGDASRRAAARATSARESAPETTSPNANSPIRNALGLRPIGQQEPIRQVVGKQPTAPKVDPNRGLSLIPSLFGVNQRTAANNTSTQARPAPRTSNHQAVQSKGILSDIFGTRPGGTDNAARPVETSAPTVDWQGIPYHQARSKSPAKGPTPIRDPRPNETRFGGPSKLSTRPSTPSPTNATPRISPAIPQPPALAAAPTSRRTAPAQTASSRVQRDDNAALSILSSSRRSGRRDVPTLDASEIAAAQKTSAANKTLVPKVAKRDVPTETTPKPQPKLQPATTKPALAKTETKPVTPAPAPVEPTRQPIAPQKTPAADVALNPQPKSQPALQPAPQPTPIATLPEATLPASAKTETGTGITPAAPSQDNEARIAAAPQQSAPKTAPTAPAEVAAPADVAAATQPEPSVPTPFADAPMPTQPTPVDIASTPATEAAPALTAPAAKPTAAKPETSTLTTPDRPTPAAELAVTPQPQPVPLSPTQSAPTQPATPQPAAPTLPVPAAPQFGPTGSVAGHRIGPPASSFRPRPQPQPHAALNPAHLPFGPAAAPIGSGVTANAQTAAAPTTIPTAPTTIPTAPMTVQPYAPTQPISQNPYIYGHYPYPTPPQQNTAPYGTAQHNAAPHGTAQRSAAPIAAPQPTPVPQRTAVPQLAQQPAISVGPDRHDAPTFAPSQTRPGGSHLGAPMASMPAPYAKPVAAPPQPAPQQSAPQQPAPPAASAVATDQPFQAPTQPRPTASDAAANQLLAGQTAVASELPGLRVVTHGPSSVIIRQTHEFEIRVENRGSIDAEGLMIRAVVPDWADIKGQSTTRGDIDSQGLEAGDRLVWTLDTLPAGKTEKLFLRLQARQSGTHRLDVDWTLTPQSSVAKVHVREPLLDLLIEGPEEVVYGESQTYKVRVLNPGDGLAPNVVFTLSPNSSTPQTQRIGDIPSGKEAQFEVELTAQDLGDLKIHGLAAGDLGLKAQAEKTIQVSAAELEAVLAGPEAKYQNTEAIYHLQISNKGKATCKNVTASLGLPPGIHYQGGIDVARKQGTKLTWEIDSLPPGASRDYEFSCTMVSPGKQTFDFTANGSAAGKTAVALDTQVESIADLVMTLQDPAAPAPVGSEVVYEIVIKNRGSRQANGVRAIAQFSNGIEPRRIEGHSGQVLTGQVLLDPIETIRPGEEIRIRVIAEAESEGHHRFRTEIRSGETVLVAEEATQFLSKRGERVSRRSSSSSR</sequence>
<dbReference type="Pfam" id="PF01345">
    <property type="entry name" value="DUF11"/>
    <property type="match status" value="1"/>
</dbReference>
<feature type="compositionally biased region" description="Low complexity" evidence="1">
    <location>
        <begin position="593"/>
        <end position="606"/>
    </location>
</feature>
<feature type="compositionally biased region" description="Polar residues" evidence="1">
    <location>
        <begin position="379"/>
        <end position="394"/>
    </location>
</feature>
<feature type="compositionally biased region" description="Polar residues" evidence="1">
    <location>
        <begin position="107"/>
        <end position="127"/>
    </location>
</feature>
<dbReference type="InterPro" id="IPR001434">
    <property type="entry name" value="OmcB-like_DUF11"/>
</dbReference>
<evidence type="ECO:0000313" key="5">
    <source>
        <dbReference type="Proteomes" id="UP000318081"/>
    </source>
</evidence>
<evidence type="ECO:0000259" key="3">
    <source>
        <dbReference type="Pfam" id="PF01345"/>
    </source>
</evidence>
<dbReference type="EMBL" id="CP036432">
    <property type="protein sequence ID" value="QDV87815.1"/>
    <property type="molecule type" value="Genomic_DNA"/>
</dbReference>
<dbReference type="InterPro" id="IPR013783">
    <property type="entry name" value="Ig-like_fold"/>
</dbReference>
<dbReference type="Gene3D" id="2.60.40.10">
    <property type="entry name" value="Immunoglobulins"/>
    <property type="match status" value="3"/>
</dbReference>
<feature type="region of interest" description="Disordered" evidence="1">
    <location>
        <begin position="622"/>
        <end position="763"/>
    </location>
</feature>
<feature type="compositionally biased region" description="Low complexity" evidence="1">
    <location>
        <begin position="400"/>
        <end position="430"/>
    </location>
</feature>
<feature type="region of interest" description="Disordered" evidence="1">
    <location>
        <begin position="593"/>
        <end position="612"/>
    </location>
</feature>
<protein>
    <submittedName>
        <fullName evidence="4">Large cysteine-rich periplasmic protein OmcB</fullName>
    </submittedName>
</protein>
<feature type="compositionally biased region" description="Polar residues" evidence="1">
    <location>
        <begin position="633"/>
        <end position="644"/>
    </location>
</feature>
<organism evidence="4 5">
    <name type="scientific">Stieleria magnilauensis</name>
    <dbReference type="NCBI Taxonomy" id="2527963"/>
    <lineage>
        <taxon>Bacteria</taxon>
        <taxon>Pseudomonadati</taxon>
        <taxon>Planctomycetota</taxon>
        <taxon>Planctomycetia</taxon>
        <taxon>Pirellulales</taxon>
        <taxon>Pirellulaceae</taxon>
        <taxon>Stieleria</taxon>
    </lineage>
</organism>
<feature type="region of interest" description="Disordered" evidence="1">
    <location>
        <begin position="107"/>
        <end position="569"/>
    </location>
</feature>
<feature type="compositionally biased region" description="Polar residues" evidence="1">
    <location>
        <begin position="194"/>
        <end position="209"/>
    </location>
</feature>